<name>A0ABS6VZL5_9FLAO</name>
<organism evidence="2 3">
    <name type="scientific">Mesonia aestuariivivens</name>
    <dbReference type="NCBI Taxonomy" id="2796128"/>
    <lineage>
        <taxon>Bacteria</taxon>
        <taxon>Pseudomonadati</taxon>
        <taxon>Bacteroidota</taxon>
        <taxon>Flavobacteriia</taxon>
        <taxon>Flavobacteriales</taxon>
        <taxon>Flavobacteriaceae</taxon>
        <taxon>Mesonia</taxon>
    </lineage>
</organism>
<feature type="transmembrane region" description="Helical" evidence="1">
    <location>
        <begin position="6"/>
        <end position="28"/>
    </location>
</feature>
<keyword evidence="1" id="KW-0472">Membrane</keyword>
<comment type="caution">
    <text evidence="2">The sequence shown here is derived from an EMBL/GenBank/DDBJ whole genome shotgun (WGS) entry which is preliminary data.</text>
</comment>
<accession>A0ABS6VZL5</accession>
<keyword evidence="1" id="KW-0812">Transmembrane</keyword>
<reference evidence="2 3" key="1">
    <citation type="submission" date="2021-07" db="EMBL/GenBank/DDBJ databases">
        <title>Mesonia aestuariivivens sp. nov., isolated from a tidal flat.</title>
        <authorList>
            <person name="Kim Y.-O."/>
            <person name="Yoon J.-H."/>
        </authorList>
    </citation>
    <scope>NUCLEOTIDE SEQUENCE [LARGE SCALE GENOMIC DNA]</scope>
    <source>
        <strain evidence="2 3">JHPTF-M18</strain>
    </source>
</reference>
<dbReference type="EMBL" id="JAHWDF010000003">
    <property type="protein sequence ID" value="MBW2961027.1"/>
    <property type="molecule type" value="Genomic_DNA"/>
</dbReference>
<dbReference type="RefSeq" id="WP_219039311.1">
    <property type="nucleotide sequence ID" value="NZ_JAHWDF010000003.1"/>
</dbReference>
<protein>
    <submittedName>
        <fullName evidence="2">Uncharacterized protein</fullName>
    </submittedName>
</protein>
<sequence length="63" mass="7400">MGVLGFIKRFVLFVTIWATVFVGICYVFPFHYFNQKVSEAYNLEKTSEIDRSQDLAVENKIFE</sequence>
<evidence type="ECO:0000313" key="2">
    <source>
        <dbReference type="EMBL" id="MBW2961027.1"/>
    </source>
</evidence>
<gene>
    <name evidence="2" type="ORF">KW502_04345</name>
</gene>
<evidence type="ECO:0000256" key="1">
    <source>
        <dbReference type="SAM" id="Phobius"/>
    </source>
</evidence>
<proteinExistence type="predicted"/>
<keyword evidence="3" id="KW-1185">Reference proteome</keyword>
<evidence type="ECO:0000313" key="3">
    <source>
        <dbReference type="Proteomes" id="UP000719267"/>
    </source>
</evidence>
<keyword evidence="1" id="KW-1133">Transmembrane helix</keyword>
<dbReference type="Proteomes" id="UP000719267">
    <property type="component" value="Unassembled WGS sequence"/>
</dbReference>